<comment type="subcellular location">
    <subcellularLocation>
        <location evidence="1">Nucleus</location>
    </subcellularLocation>
</comment>
<keyword evidence="5" id="KW-0539">Nucleus</keyword>
<keyword evidence="4" id="KW-0804">Transcription</keyword>
<keyword evidence="7" id="KW-1185">Reference proteome</keyword>
<evidence type="ECO:0000256" key="5">
    <source>
        <dbReference type="ARBA" id="ARBA00023242"/>
    </source>
</evidence>
<name>A0ABQ7AXJ2_BRACR</name>
<protein>
    <recommendedName>
        <fullName evidence="8">TFIIF beta subunit N-terminal domain-containing protein</fullName>
    </recommendedName>
</protein>
<dbReference type="EMBL" id="QGKV02001556">
    <property type="protein sequence ID" value="KAF3518890.1"/>
    <property type="molecule type" value="Genomic_DNA"/>
</dbReference>
<keyword evidence="3" id="KW-0238">DNA-binding</keyword>
<keyword evidence="2" id="KW-0805">Transcription regulation</keyword>
<evidence type="ECO:0000256" key="1">
    <source>
        <dbReference type="ARBA" id="ARBA00004123"/>
    </source>
</evidence>
<dbReference type="SUPFAM" id="SSF50916">
    <property type="entry name" value="Rap30/74 interaction domains"/>
    <property type="match status" value="1"/>
</dbReference>
<dbReference type="InterPro" id="IPR011039">
    <property type="entry name" value="TFIIF_interaction"/>
</dbReference>
<sequence length="87" mass="9616">MYDDGSNVHELDLEKSDRHVWLMKSPVVVAKAWTKQTPPPPSYSFSSSVLNSSAKVVHSVDTLHAEPEISPLSFRFNMEMVGAEANG</sequence>
<proteinExistence type="predicted"/>
<evidence type="ECO:0000256" key="4">
    <source>
        <dbReference type="ARBA" id="ARBA00023163"/>
    </source>
</evidence>
<gene>
    <name evidence="6" type="ORF">DY000_02063989</name>
</gene>
<comment type="caution">
    <text evidence="6">The sequence shown here is derived from an EMBL/GenBank/DDBJ whole genome shotgun (WGS) entry which is preliminary data.</text>
</comment>
<evidence type="ECO:0000256" key="2">
    <source>
        <dbReference type="ARBA" id="ARBA00023015"/>
    </source>
</evidence>
<evidence type="ECO:0000313" key="7">
    <source>
        <dbReference type="Proteomes" id="UP000266723"/>
    </source>
</evidence>
<dbReference type="Proteomes" id="UP000266723">
    <property type="component" value="Unassembled WGS sequence"/>
</dbReference>
<evidence type="ECO:0008006" key="8">
    <source>
        <dbReference type="Google" id="ProtNLM"/>
    </source>
</evidence>
<evidence type="ECO:0000313" key="6">
    <source>
        <dbReference type="EMBL" id="KAF3518890.1"/>
    </source>
</evidence>
<organism evidence="6 7">
    <name type="scientific">Brassica cretica</name>
    <name type="common">Mustard</name>
    <dbReference type="NCBI Taxonomy" id="69181"/>
    <lineage>
        <taxon>Eukaryota</taxon>
        <taxon>Viridiplantae</taxon>
        <taxon>Streptophyta</taxon>
        <taxon>Embryophyta</taxon>
        <taxon>Tracheophyta</taxon>
        <taxon>Spermatophyta</taxon>
        <taxon>Magnoliopsida</taxon>
        <taxon>eudicotyledons</taxon>
        <taxon>Gunneridae</taxon>
        <taxon>Pentapetalae</taxon>
        <taxon>rosids</taxon>
        <taxon>malvids</taxon>
        <taxon>Brassicales</taxon>
        <taxon>Brassicaceae</taxon>
        <taxon>Brassiceae</taxon>
        <taxon>Brassica</taxon>
    </lineage>
</organism>
<evidence type="ECO:0000256" key="3">
    <source>
        <dbReference type="ARBA" id="ARBA00023125"/>
    </source>
</evidence>
<reference evidence="6 7" key="1">
    <citation type="journal article" date="2020" name="BMC Genomics">
        <title>Intraspecific diversification of the crop wild relative Brassica cretica Lam. using demographic model selection.</title>
        <authorList>
            <person name="Kioukis A."/>
            <person name="Michalopoulou V.A."/>
            <person name="Briers L."/>
            <person name="Pirintsos S."/>
            <person name="Studholme D.J."/>
            <person name="Pavlidis P."/>
            <person name="Sarris P.F."/>
        </authorList>
    </citation>
    <scope>NUCLEOTIDE SEQUENCE [LARGE SCALE GENOMIC DNA]</scope>
    <source>
        <strain evidence="7">cv. PFS-1207/04</strain>
    </source>
</reference>
<accession>A0ABQ7AXJ2</accession>